<keyword evidence="1" id="KW-1133">Transmembrane helix</keyword>
<dbReference type="AlphaFoldDB" id="A0A0G0BMB0"/>
<evidence type="ECO:0000313" key="3">
    <source>
        <dbReference type="EMBL" id="KKP32157.1"/>
    </source>
</evidence>
<comment type="caution">
    <text evidence="3">The sequence shown here is derived from an EMBL/GenBank/DDBJ whole genome shotgun (WGS) entry which is preliminary data.</text>
</comment>
<evidence type="ECO:0000259" key="2">
    <source>
        <dbReference type="Pfam" id="PF18893"/>
    </source>
</evidence>
<sequence>MNFKWFEGLELLLLIPFLVFDLILRGIALWKSAKSGQKVWFVALLIVNSIGILPLIYLLLQHCCPTPSNKKK</sequence>
<dbReference type="EMBL" id="LBOI01000002">
    <property type="protein sequence ID" value="KKP32157.1"/>
    <property type="molecule type" value="Genomic_DNA"/>
</dbReference>
<keyword evidence="1" id="KW-0472">Membrane</keyword>
<dbReference type="InterPro" id="IPR043712">
    <property type="entry name" value="DUF5652"/>
</dbReference>
<dbReference type="Pfam" id="PF18893">
    <property type="entry name" value="DUF5652"/>
    <property type="match status" value="1"/>
</dbReference>
<gene>
    <name evidence="3" type="ORF">UR21_C0002G0076</name>
</gene>
<protein>
    <recommendedName>
        <fullName evidence="2">DUF5652 domain-containing protein</fullName>
    </recommendedName>
</protein>
<organism evidence="3 4">
    <name type="scientific">Candidatus Woesebacteria bacterium GW2011_GWC2_31_9</name>
    <dbReference type="NCBI Taxonomy" id="1618586"/>
    <lineage>
        <taxon>Bacteria</taxon>
        <taxon>Candidatus Woeseibacteriota</taxon>
    </lineage>
</organism>
<feature type="transmembrane region" description="Helical" evidence="1">
    <location>
        <begin position="39"/>
        <end position="60"/>
    </location>
</feature>
<reference evidence="3 4" key="1">
    <citation type="journal article" date="2015" name="Nature">
        <title>rRNA introns, odd ribosomes, and small enigmatic genomes across a large radiation of phyla.</title>
        <authorList>
            <person name="Brown C.T."/>
            <person name="Hug L.A."/>
            <person name="Thomas B.C."/>
            <person name="Sharon I."/>
            <person name="Castelle C.J."/>
            <person name="Singh A."/>
            <person name="Wilkins M.J."/>
            <person name="Williams K.H."/>
            <person name="Banfield J.F."/>
        </authorList>
    </citation>
    <scope>NUCLEOTIDE SEQUENCE [LARGE SCALE GENOMIC DNA]</scope>
</reference>
<proteinExistence type="predicted"/>
<evidence type="ECO:0000256" key="1">
    <source>
        <dbReference type="SAM" id="Phobius"/>
    </source>
</evidence>
<dbReference type="Proteomes" id="UP000034803">
    <property type="component" value="Unassembled WGS sequence"/>
</dbReference>
<name>A0A0G0BMB0_9BACT</name>
<accession>A0A0G0BMB0</accession>
<evidence type="ECO:0000313" key="4">
    <source>
        <dbReference type="Proteomes" id="UP000034803"/>
    </source>
</evidence>
<feature type="transmembrane region" description="Helical" evidence="1">
    <location>
        <begin position="12"/>
        <end position="30"/>
    </location>
</feature>
<feature type="domain" description="DUF5652" evidence="2">
    <location>
        <begin position="10"/>
        <end position="60"/>
    </location>
</feature>
<keyword evidence="1" id="KW-0812">Transmembrane</keyword>